<dbReference type="Pfam" id="PF05000">
    <property type="entry name" value="RNA_pol_Rpb1_4"/>
    <property type="match status" value="1"/>
</dbReference>
<comment type="similarity">
    <text evidence="1">Belongs to the RNA polymerase beta' chain family.</text>
</comment>
<dbReference type="Pfam" id="PF00623">
    <property type="entry name" value="RNA_pol_Rpb1_2"/>
    <property type="match status" value="1"/>
</dbReference>
<dbReference type="GO" id="GO:0003677">
    <property type="term" value="F:DNA binding"/>
    <property type="evidence" value="ECO:0007669"/>
    <property type="project" value="InterPro"/>
</dbReference>
<dbReference type="Gene3D" id="6.10.250.2940">
    <property type="match status" value="1"/>
</dbReference>
<dbReference type="Gene3D" id="1.10.150.390">
    <property type="match status" value="1"/>
</dbReference>
<dbReference type="Pfam" id="PF04983">
    <property type="entry name" value="RNA_pol_Rpb1_3"/>
    <property type="match status" value="1"/>
</dbReference>
<evidence type="ECO:0000313" key="8">
    <source>
        <dbReference type="EMBL" id="QHT35457.1"/>
    </source>
</evidence>
<keyword evidence="6" id="KW-0804">Transcription</keyword>
<dbReference type="Gene3D" id="2.40.40.20">
    <property type="match status" value="1"/>
</dbReference>
<dbReference type="Gene3D" id="3.30.1490.180">
    <property type="entry name" value="RNA polymerase ii"/>
    <property type="match status" value="1"/>
</dbReference>
<dbReference type="InterPro" id="IPR007083">
    <property type="entry name" value="RNA_pol_Rpb1_4"/>
</dbReference>
<evidence type="ECO:0000259" key="7">
    <source>
        <dbReference type="SMART" id="SM00663"/>
    </source>
</evidence>
<dbReference type="EMBL" id="MN739021">
    <property type="protein sequence ID" value="QHT35457.1"/>
    <property type="molecule type" value="Genomic_DNA"/>
</dbReference>
<keyword evidence="4" id="KW-0808">Transferase</keyword>
<evidence type="ECO:0000256" key="2">
    <source>
        <dbReference type="ARBA" id="ARBA00012418"/>
    </source>
</evidence>
<name>A0A6C0F1P5_9ZZZZ</name>
<keyword evidence="5" id="KW-0548">Nucleotidyltransferase</keyword>
<evidence type="ECO:0000256" key="1">
    <source>
        <dbReference type="ARBA" id="ARBA00006460"/>
    </source>
</evidence>
<dbReference type="Pfam" id="PF04997">
    <property type="entry name" value="RNA_pol_Rpb1_1"/>
    <property type="match status" value="1"/>
</dbReference>
<organism evidence="8">
    <name type="scientific">viral metagenome</name>
    <dbReference type="NCBI Taxonomy" id="1070528"/>
    <lineage>
        <taxon>unclassified sequences</taxon>
        <taxon>metagenomes</taxon>
        <taxon>organismal metagenomes</taxon>
    </lineage>
</organism>
<dbReference type="SUPFAM" id="SSF64484">
    <property type="entry name" value="beta and beta-prime subunits of DNA dependent RNA-polymerase"/>
    <property type="match status" value="1"/>
</dbReference>
<dbReference type="Gene3D" id="1.10.132.30">
    <property type="match status" value="1"/>
</dbReference>
<dbReference type="InterPro" id="IPR038120">
    <property type="entry name" value="Rpb1_funnel_sf"/>
</dbReference>
<dbReference type="Pfam" id="PF04990">
    <property type="entry name" value="RNA_pol_Rpb1_7"/>
    <property type="match status" value="1"/>
</dbReference>
<dbReference type="Gene3D" id="3.30.1360.140">
    <property type="match status" value="1"/>
</dbReference>
<dbReference type="PANTHER" id="PTHR19376">
    <property type="entry name" value="DNA-DIRECTED RNA POLYMERASE"/>
    <property type="match status" value="1"/>
</dbReference>
<dbReference type="InterPro" id="IPR007066">
    <property type="entry name" value="RNA_pol_Rpb1_3"/>
</dbReference>
<feature type="domain" description="RNA polymerase N-terminal" evidence="7">
    <location>
        <begin position="203"/>
        <end position="506"/>
    </location>
</feature>
<dbReference type="Gene3D" id="1.10.274.100">
    <property type="entry name" value="RNA polymerase Rpb1, domain 3"/>
    <property type="match status" value="1"/>
</dbReference>
<evidence type="ECO:0000256" key="3">
    <source>
        <dbReference type="ARBA" id="ARBA00022478"/>
    </source>
</evidence>
<dbReference type="PANTHER" id="PTHR19376:SF37">
    <property type="entry name" value="DNA-DIRECTED RNA POLYMERASE II SUBUNIT RPB1"/>
    <property type="match status" value="1"/>
</dbReference>
<dbReference type="Gene3D" id="6.20.50.80">
    <property type="match status" value="1"/>
</dbReference>
<evidence type="ECO:0000256" key="6">
    <source>
        <dbReference type="ARBA" id="ARBA00023163"/>
    </source>
</evidence>
<dbReference type="Gene3D" id="4.10.860.120">
    <property type="entry name" value="RNA polymerase II, clamp domain"/>
    <property type="match status" value="1"/>
</dbReference>
<dbReference type="GO" id="GO:0006351">
    <property type="term" value="P:DNA-templated transcription"/>
    <property type="evidence" value="ECO:0007669"/>
    <property type="project" value="InterPro"/>
</dbReference>
<keyword evidence="3" id="KW-0240">DNA-directed RNA polymerase</keyword>
<reference evidence="8" key="1">
    <citation type="journal article" date="2020" name="Nature">
        <title>Giant virus diversity and host interactions through global metagenomics.</title>
        <authorList>
            <person name="Schulz F."/>
            <person name="Roux S."/>
            <person name="Paez-Espino D."/>
            <person name="Jungbluth S."/>
            <person name="Walsh D.A."/>
            <person name="Denef V.J."/>
            <person name="McMahon K.D."/>
            <person name="Konstantinidis K.T."/>
            <person name="Eloe-Fadrosh E.A."/>
            <person name="Kyrpides N.C."/>
            <person name="Woyke T."/>
        </authorList>
    </citation>
    <scope>NUCLEOTIDE SEQUENCE</scope>
    <source>
        <strain evidence="8">GVMAG-M-3300009180-45</strain>
    </source>
</reference>
<dbReference type="InterPro" id="IPR007080">
    <property type="entry name" value="RNA_pol_Rpb1_1"/>
</dbReference>
<dbReference type="GO" id="GO:0003899">
    <property type="term" value="F:DNA-directed RNA polymerase activity"/>
    <property type="evidence" value="ECO:0007669"/>
    <property type="project" value="UniProtKB-EC"/>
</dbReference>
<dbReference type="FunFam" id="2.40.40.20:FF:000019">
    <property type="entry name" value="DNA-directed RNA polymerase II subunit RPB1"/>
    <property type="match status" value="1"/>
</dbReference>
<dbReference type="InterPro" id="IPR045867">
    <property type="entry name" value="DNA-dir_RpoC_beta_prime"/>
</dbReference>
<dbReference type="InterPro" id="IPR000722">
    <property type="entry name" value="RNA_pol_asu"/>
</dbReference>
<dbReference type="InterPro" id="IPR006592">
    <property type="entry name" value="RNA_pol_N"/>
</dbReference>
<dbReference type="EC" id="2.7.7.6" evidence="2"/>
<protein>
    <recommendedName>
        <fullName evidence="2">DNA-directed RNA polymerase</fullName>
        <ecNumber evidence="2">2.7.7.6</ecNumber>
    </recommendedName>
</protein>
<dbReference type="InterPro" id="IPR042102">
    <property type="entry name" value="RNA_pol_Rpb1_3_sf"/>
</dbReference>
<sequence>MGDTIVGVQFGISNPENLLKRSVVEVTTDKTYQNNQPIPNGVFDARFGVIENGKVCPTCKQTNQFCPGHFGHIRLGRPVYLYQFFDMVEKLANVICLNCSKPLASEESVKDLKSTGLSRFKEVRDLRPTPKKDEPFECPHCETPIFKKIAKVLGKAATLEGQLLDPTAEPINLQAEMILRAFQRITDADCRLIGLNPEFARPEWMLCTVLAVPPLTVRPSVVMDDNQRMEDDLTHVLINILRANDKIREKIEKEESAEVLDKYTALLQYHVATYVDNDIKGMDPSAQRSGRPLRTLKSRFGAKTGRVRGNLMGKRVDFSARSVITPDANIELDELGVPEEIATNLTFPEIVSPYNRDRLLSYVKNGPDKHPGAKSVYLKADDRTVSLRYVNPETIDIREGDVVHRHLINGDIVLFNRQPSLHKASMMAHRVVVLPYSTFRLNVSATRPYNADFDGDEMNMHVPQSIASATELRYIASVLRNIISPRTNGPIIQLFQDTMTGAYRITQPGIEVPEPIAMNILARLKLPFSRKDRPWTGSELISTAFPVMNYKGRINLKNGQLEQGNVLQKGSVSGLLHVIYADFGPERAGQLINDIQSIVTQYNLYTGFSVGTSDLIANQVTREFVAEELAKGRDKVAKILSAVHAGQFVNTMGLSDGEQLEDDISSAMKDVAASINTKVIGSLDKANRIVQMVDSGSKGGEQNITQMVALLGQQLIEGKRVQYTLQDRTLPHFARYDDGVESRGFVQHSFVDGLMPAEFFYHAQAGREGLIDTAVKTSDTGYIQRRLMKSMEDQHVEHDGTVRNVTGSVIQFVYGEDGVDTVAVESQTCELPLMTLENIYRDYALTPSDVNPFLTESVEETPDLVEELIADRDLFVKSVFRSRKNDTVLAPVNLKRLLTKYGNTYATKTDLTPAHVVGALNRFIKEFPQSKVFHALLRFYLAPKKAIVVHRLSLALFDELMRDVRFRYIKSLVHAGEMVGALAAQSIGEPTTQLTLNTFHSAGTAKANATSGVPRLEELLSASANPKRPGNTVYLQPEFAYDQDAVISKMKEIQRTTLRDITKSVRIYYDPPSTGTVVEEDAEVLALYQEFTVANEASCASPWIMRLELNDLEMASRNVLDLTEVQAKLRNSPLKILECMHSIGDGKNVKAEAMLSNAEASKLILRLTFDENVIKTPTQLRFLEDKILDTVLTGVDGVGGVHLRKVKNELIYDEKVGGYSQKEQYVLDVDGTNMYQLMVFPGADGTRTFSNDIHEINDVFGIEAARLAIFEECSEVFVQEKVNYHHLSVLVDSMTFSGRIVAVNRFGMNKNETGVLARSSFEETSKNMFNAAMGAEFDTMRGVSANIMFGQKPPCGTGFVDILVDESRLPDGQDELPDDKTLEEVNQKLEGETSSCGLQLSDLQMW</sequence>
<dbReference type="Pfam" id="PF04998">
    <property type="entry name" value="RNA_pol_Rpb1_5"/>
    <property type="match status" value="1"/>
</dbReference>
<dbReference type="InterPro" id="IPR007081">
    <property type="entry name" value="RNA_pol_Rpb1_5"/>
</dbReference>
<evidence type="ECO:0000256" key="5">
    <source>
        <dbReference type="ARBA" id="ARBA00022695"/>
    </source>
</evidence>
<dbReference type="InterPro" id="IPR007073">
    <property type="entry name" value="RNA_pol_Rpb1_7"/>
</dbReference>
<proteinExistence type="inferred from homology"/>
<dbReference type="SMART" id="SM00663">
    <property type="entry name" value="RPOLA_N"/>
    <property type="match status" value="1"/>
</dbReference>
<accession>A0A6C0F1P5</accession>
<dbReference type="InterPro" id="IPR044893">
    <property type="entry name" value="RNA_pol_Rpb1_clamp_domain"/>
</dbReference>
<dbReference type="GO" id="GO:0005665">
    <property type="term" value="C:RNA polymerase II, core complex"/>
    <property type="evidence" value="ECO:0007669"/>
    <property type="project" value="TreeGrafter"/>
</dbReference>
<evidence type="ECO:0000256" key="4">
    <source>
        <dbReference type="ARBA" id="ARBA00022679"/>
    </source>
</evidence>
<dbReference type="InterPro" id="IPR038593">
    <property type="entry name" value="RNA_pol_Rpb1_7_sf"/>
</dbReference>